<gene>
    <name evidence="1" type="ORF">RCL2_001154800</name>
</gene>
<organism evidence="1 2">
    <name type="scientific">Rhizophagus clarus</name>
    <dbReference type="NCBI Taxonomy" id="94130"/>
    <lineage>
        <taxon>Eukaryota</taxon>
        <taxon>Fungi</taxon>
        <taxon>Fungi incertae sedis</taxon>
        <taxon>Mucoromycota</taxon>
        <taxon>Glomeromycotina</taxon>
        <taxon>Glomeromycetes</taxon>
        <taxon>Glomerales</taxon>
        <taxon>Glomeraceae</taxon>
        <taxon>Rhizophagus</taxon>
    </lineage>
</organism>
<dbReference type="Proteomes" id="UP000615446">
    <property type="component" value="Unassembled WGS sequence"/>
</dbReference>
<dbReference type="Gene3D" id="3.30.420.10">
    <property type="entry name" value="Ribonuclease H-like superfamily/Ribonuclease H"/>
    <property type="match status" value="1"/>
</dbReference>
<protein>
    <recommendedName>
        <fullName evidence="3">Integrase catalytic domain-containing protein</fullName>
    </recommendedName>
</protein>
<dbReference type="SUPFAM" id="SSF53098">
    <property type="entry name" value="Ribonuclease H-like"/>
    <property type="match status" value="1"/>
</dbReference>
<evidence type="ECO:0008006" key="3">
    <source>
        <dbReference type="Google" id="ProtNLM"/>
    </source>
</evidence>
<reference evidence="1" key="1">
    <citation type="submission" date="2019-10" db="EMBL/GenBank/DDBJ databases">
        <title>Conservation and host-specific expression of non-tandemly repeated heterogenous ribosome RNA gene in arbuscular mycorrhizal fungi.</title>
        <authorList>
            <person name="Maeda T."/>
            <person name="Kobayashi Y."/>
            <person name="Nakagawa T."/>
            <person name="Ezawa T."/>
            <person name="Yamaguchi K."/>
            <person name="Bino T."/>
            <person name="Nishimoto Y."/>
            <person name="Shigenobu S."/>
            <person name="Kawaguchi M."/>
        </authorList>
    </citation>
    <scope>NUCLEOTIDE SEQUENCE</scope>
    <source>
        <strain evidence="1">HR1</strain>
    </source>
</reference>
<name>A0A8H3LC70_9GLOM</name>
<proteinExistence type="predicted"/>
<dbReference type="InterPro" id="IPR036397">
    <property type="entry name" value="RNaseH_sf"/>
</dbReference>
<dbReference type="AlphaFoldDB" id="A0A8H3LC70"/>
<sequence length="172" mass="20096">MSQSQILIDPNEAQRIEKNIILHGIYYHPTGYHPNPKSLRDACKKESHRFCLSECKNFLEDQESYQTNKTSLKYIPRVSYGLKVAKAFRKVYGDQNNPLTWPKLLQCDNGREWMGETSRLMQDHDITIWVIGLYSHRGTAIVERFNQTLLKILYKIQYAVESISSDPELMRA</sequence>
<evidence type="ECO:0000313" key="2">
    <source>
        <dbReference type="Proteomes" id="UP000615446"/>
    </source>
</evidence>
<dbReference type="InterPro" id="IPR012337">
    <property type="entry name" value="RNaseH-like_sf"/>
</dbReference>
<evidence type="ECO:0000313" key="1">
    <source>
        <dbReference type="EMBL" id="GES84429.1"/>
    </source>
</evidence>
<dbReference type="EMBL" id="BLAL01000080">
    <property type="protein sequence ID" value="GES84429.1"/>
    <property type="molecule type" value="Genomic_DNA"/>
</dbReference>
<dbReference type="OrthoDB" id="2427059at2759"/>
<dbReference type="GO" id="GO:0003676">
    <property type="term" value="F:nucleic acid binding"/>
    <property type="evidence" value="ECO:0007669"/>
    <property type="project" value="InterPro"/>
</dbReference>
<comment type="caution">
    <text evidence="1">The sequence shown here is derived from an EMBL/GenBank/DDBJ whole genome shotgun (WGS) entry which is preliminary data.</text>
</comment>
<accession>A0A8H3LC70</accession>